<gene>
    <name evidence="7" type="primary">taw3</name>
    <name evidence="9" type="ORF">DFR85_09310</name>
</gene>
<evidence type="ECO:0000256" key="1">
    <source>
        <dbReference type="ARBA" id="ARBA00008569"/>
    </source>
</evidence>
<evidence type="ECO:0000256" key="4">
    <source>
        <dbReference type="ARBA" id="ARBA00022691"/>
    </source>
</evidence>
<sequence>MSSWQDFKKKALERINHDKEIGYLDPDIYDLLMAFFKREKTYTYSSCSGRITIVDSILPWVRKNSTIVFKNHLGITEEDVIDILNKGQLYRLWLITQGPIVHAYTEDEEEAWKIIKIARDAGFKHSGILTKNSKGILVELRTGIRFVHLIRENEEQKINSEDVSRLVKISNEILLSGKEKMRNLQNILELSVGNNSVKLGENSERKVHSHYSIG</sequence>
<dbReference type="HAMAP" id="MF_00266">
    <property type="entry name" value="TYW3_archaea"/>
    <property type="match status" value="1"/>
</dbReference>
<keyword evidence="3 7" id="KW-0808">Transferase</keyword>
<dbReference type="InterPro" id="IPR003827">
    <property type="entry name" value="tRNA_yW-synthesising"/>
</dbReference>
<dbReference type="KEGG" id="abri:DFR85_09310"/>
<evidence type="ECO:0000256" key="5">
    <source>
        <dbReference type="ARBA" id="ARBA00022694"/>
    </source>
</evidence>
<proteinExistence type="inferred from homology"/>
<dbReference type="InterPro" id="IPR022908">
    <property type="entry name" value="Taw3"/>
</dbReference>
<dbReference type="GeneID" id="36832352"/>
<dbReference type="Pfam" id="PF02676">
    <property type="entry name" value="TYW3"/>
    <property type="match status" value="1"/>
</dbReference>
<dbReference type="SUPFAM" id="SSF111278">
    <property type="entry name" value="SSo0622-like"/>
    <property type="match status" value="1"/>
</dbReference>
<name>A0A2U9IFM3_9CREN</name>
<dbReference type="GO" id="GO:0031591">
    <property type="term" value="P:wybutosine biosynthetic process"/>
    <property type="evidence" value="ECO:0007669"/>
    <property type="project" value="InterPro"/>
</dbReference>
<evidence type="ECO:0000313" key="10">
    <source>
        <dbReference type="Proteomes" id="UP000248044"/>
    </source>
</evidence>
<dbReference type="GO" id="GO:0008175">
    <property type="term" value="F:tRNA methyltransferase activity"/>
    <property type="evidence" value="ECO:0007669"/>
    <property type="project" value="InterPro"/>
</dbReference>
<reference evidence="9 10" key="1">
    <citation type="submission" date="2018-05" db="EMBL/GenBank/DDBJ databases">
        <title>Complete Genome Sequences of Extremely Thermoacidophilic, Metal-Mobilizing Type-Strain Members of the Archaeal Family Sulfolobaceae: Acidianus brierleyi DSM-1651T, Acidianus sulfidivorans DSM-18786T, Metallosphaera hakonensis DSM-7519T, and Metallosphaera prunae DSM-10039T.</title>
        <authorList>
            <person name="Counts J.A."/>
            <person name="Kelly R.M."/>
        </authorList>
    </citation>
    <scope>NUCLEOTIDE SEQUENCE [LARGE SCALE GENOMIC DNA]</scope>
    <source>
        <strain evidence="9 10">DSM 1651</strain>
    </source>
</reference>
<dbReference type="PANTHER" id="PTHR48418">
    <property type="entry name" value="TRNA WYBUTOSINE-SYNTHESIZING PROTEIN 3"/>
    <property type="match status" value="1"/>
</dbReference>
<dbReference type="AlphaFoldDB" id="A0A2U9IFM3"/>
<evidence type="ECO:0000259" key="8">
    <source>
        <dbReference type="Pfam" id="PF02676"/>
    </source>
</evidence>
<evidence type="ECO:0000256" key="6">
    <source>
        <dbReference type="ARBA" id="ARBA00030554"/>
    </source>
</evidence>
<dbReference type="InterPro" id="IPR036602">
    <property type="entry name" value="tRNA_yW-synthesising-like_sf"/>
</dbReference>
<protein>
    <recommendedName>
        <fullName evidence="6 7">tRNA(Phe) 7-((3-amino-3-carboxypropyl)-4-demethylwyosine(37)-N(4))-methyltransferase</fullName>
        <ecNumber evidence="7">2.1.1.282</ecNumber>
    </recommendedName>
    <alternativeName>
        <fullName evidence="7">tRNA wyosine derivatives biosynthesis protein Taw3</fullName>
    </alternativeName>
</protein>
<evidence type="ECO:0000256" key="2">
    <source>
        <dbReference type="ARBA" id="ARBA00022603"/>
    </source>
</evidence>
<dbReference type="Gene3D" id="3.30.1960.10">
    <property type="entry name" value="tRNA wybutosine-synthesizing-like"/>
    <property type="match status" value="1"/>
</dbReference>
<dbReference type="GO" id="GO:0030488">
    <property type="term" value="P:tRNA methylation"/>
    <property type="evidence" value="ECO:0007669"/>
    <property type="project" value="InterPro"/>
</dbReference>
<feature type="domain" description="tRNA wybutosine-synthesizing protein" evidence="8">
    <location>
        <begin position="8"/>
        <end position="188"/>
    </location>
</feature>
<keyword evidence="10" id="KW-1185">Reference proteome</keyword>
<keyword evidence="4 7" id="KW-0949">S-adenosyl-L-methionine</keyword>
<dbReference type="NCBIfam" id="NF003263">
    <property type="entry name" value="PRK04235.1-1"/>
    <property type="match status" value="1"/>
</dbReference>
<dbReference type="OrthoDB" id="19299at2157"/>
<evidence type="ECO:0000256" key="7">
    <source>
        <dbReference type="HAMAP-Rule" id="MF_00266"/>
    </source>
</evidence>
<dbReference type="Proteomes" id="UP000248044">
    <property type="component" value="Chromosome"/>
</dbReference>
<organism evidence="9 10">
    <name type="scientific">Acidianus brierleyi</name>
    <dbReference type="NCBI Taxonomy" id="41673"/>
    <lineage>
        <taxon>Archaea</taxon>
        <taxon>Thermoproteota</taxon>
        <taxon>Thermoprotei</taxon>
        <taxon>Sulfolobales</taxon>
        <taxon>Sulfolobaceae</taxon>
        <taxon>Acidianus</taxon>
    </lineage>
</organism>
<comment type="function">
    <text evidence="7">S-adenosyl-L-methionine-dependent methyltransferase that acts as a component of the wyosine derivatives biosynthesis pathway. Probably methylates N-4 position of wybutosine-86 to produce wybutosine-72.</text>
</comment>
<accession>A0A2U9IFM3</accession>
<keyword evidence="2 7" id="KW-0489">Methyltransferase</keyword>
<dbReference type="PANTHER" id="PTHR48418:SF1">
    <property type="entry name" value="TRNA WYBUTOSINE-SYNTHESIZING PROTEIN 3"/>
    <property type="match status" value="1"/>
</dbReference>
<comment type="catalytic activity">
    <reaction evidence="7">
        <text>4-demethyl-7-[(3S)-3-amino-3-carboxypropyl]wyosine(37) in tRNA(Phe) + S-adenosyl-L-methionine = 7-[(3S)-3-amino-3-carboxypropyl]wyosine(37) in tRNA(Phe) + S-adenosyl-L-homocysteine + H(+)</text>
        <dbReference type="Rhea" id="RHEA:36635"/>
        <dbReference type="Rhea" id="RHEA-COMP:10378"/>
        <dbReference type="Rhea" id="RHEA-COMP:10379"/>
        <dbReference type="ChEBI" id="CHEBI:15378"/>
        <dbReference type="ChEBI" id="CHEBI:57856"/>
        <dbReference type="ChEBI" id="CHEBI:59789"/>
        <dbReference type="ChEBI" id="CHEBI:73543"/>
        <dbReference type="ChEBI" id="CHEBI:73550"/>
        <dbReference type="EC" id="2.1.1.282"/>
    </reaction>
</comment>
<comment type="similarity">
    <text evidence="1 7">Belongs to the TYW3 family.</text>
</comment>
<evidence type="ECO:0000256" key="3">
    <source>
        <dbReference type="ARBA" id="ARBA00022679"/>
    </source>
</evidence>
<dbReference type="EMBL" id="CP029289">
    <property type="protein sequence ID" value="AWR94765.1"/>
    <property type="molecule type" value="Genomic_DNA"/>
</dbReference>
<dbReference type="RefSeq" id="WP_110270646.1">
    <property type="nucleotide sequence ID" value="NZ_CP029289.2"/>
</dbReference>
<dbReference type="EC" id="2.1.1.282" evidence="7"/>
<evidence type="ECO:0000313" key="9">
    <source>
        <dbReference type="EMBL" id="AWR94765.1"/>
    </source>
</evidence>
<keyword evidence="5 7" id="KW-0819">tRNA processing</keyword>